<organism evidence="1 2">
    <name type="scientific">Pseudomonas paraeruginosa</name>
    <dbReference type="NCBI Taxonomy" id="2994495"/>
    <lineage>
        <taxon>Bacteria</taxon>
        <taxon>Pseudomonadati</taxon>
        <taxon>Pseudomonadota</taxon>
        <taxon>Gammaproteobacteria</taxon>
        <taxon>Pseudomonadales</taxon>
        <taxon>Pseudomonadaceae</taxon>
        <taxon>Pseudomonas</taxon>
    </lineage>
</organism>
<dbReference type="EMBL" id="CP027169">
    <property type="protein sequence ID" value="AVK03285.1"/>
    <property type="molecule type" value="Genomic_DNA"/>
</dbReference>
<protein>
    <recommendedName>
        <fullName evidence="3">Carbon storage regulator</fullName>
    </recommendedName>
</protein>
<dbReference type="GO" id="GO:0006402">
    <property type="term" value="P:mRNA catabolic process"/>
    <property type="evidence" value="ECO:0007669"/>
    <property type="project" value="InterPro"/>
</dbReference>
<accession>A0A2R3IMY5</accession>
<keyword evidence="2" id="KW-1185">Reference proteome</keyword>
<dbReference type="GeneID" id="77223201"/>
<evidence type="ECO:0008006" key="3">
    <source>
        <dbReference type="Google" id="ProtNLM"/>
    </source>
</evidence>
<dbReference type="RefSeq" id="WP_033976173.1">
    <property type="nucleotide sequence ID" value="NZ_CP020560.1"/>
</dbReference>
<reference evidence="1 2" key="1">
    <citation type="submission" date="2018-02" db="EMBL/GenBank/DDBJ databases">
        <title>FDA/CDC Antimicrobial Resistant Isolate Bank Genome Sequencing.</title>
        <authorList>
            <person name="Benahmed F.H."/>
            <person name="Lutgring J.D."/>
            <person name="Yoo B."/>
            <person name="Machado M."/>
            <person name="Brown A."/>
            <person name="McAllister G."/>
            <person name="Perry A."/>
            <person name="Halpin A.L."/>
            <person name="Vavikolanu K."/>
            <person name="Ott S."/>
            <person name="Zhao X."/>
            <person name="Tallon L.J."/>
            <person name="Sadzewicz L."/>
            <person name="Aluvathingal J."/>
            <person name="Nadendla S."/>
            <person name="Voskania-kordi A."/>
            <person name="Simonyan V."/>
            <person name="Patel J."/>
            <person name="Shawar R.M."/>
        </authorList>
    </citation>
    <scope>NUCLEOTIDE SEQUENCE [LARGE SCALE GENOMIC DNA]</scope>
    <source>
        <strain evidence="1 2">AR_0356</strain>
    </source>
</reference>
<dbReference type="InterPro" id="IPR036107">
    <property type="entry name" value="CsrA_sf"/>
</dbReference>
<dbReference type="Proteomes" id="UP000238390">
    <property type="component" value="Chromosome"/>
</dbReference>
<evidence type="ECO:0000313" key="1">
    <source>
        <dbReference type="EMBL" id="AVK03285.1"/>
    </source>
</evidence>
<evidence type="ECO:0000313" key="2">
    <source>
        <dbReference type="Proteomes" id="UP000238390"/>
    </source>
</evidence>
<dbReference type="AlphaFoldDB" id="A0A2R3IMY5"/>
<dbReference type="Gene3D" id="2.60.40.4380">
    <property type="entry name" value="Translational regulator CsrA"/>
    <property type="match status" value="1"/>
</dbReference>
<name>A0A2R3IMY5_9PSED</name>
<dbReference type="GO" id="GO:0006109">
    <property type="term" value="P:regulation of carbohydrate metabolic process"/>
    <property type="evidence" value="ECO:0007669"/>
    <property type="project" value="InterPro"/>
</dbReference>
<dbReference type="GO" id="GO:0003723">
    <property type="term" value="F:RNA binding"/>
    <property type="evidence" value="ECO:0007669"/>
    <property type="project" value="InterPro"/>
</dbReference>
<proteinExistence type="predicted"/>
<sequence>MQVHIWKRREGDIVTLKLASDGDEHTLLQQLRDEGIELIFGPNDSQVTEVCVRAPASLRARIDSDAI</sequence>
<gene>
    <name evidence="1" type="ORF">CSB93_0209</name>
</gene>